<dbReference type="InterPro" id="IPR050755">
    <property type="entry name" value="TRAFAC_YlqF/YawG_RiboMat"/>
</dbReference>
<dbReference type="GO" id="GO:0051239">
    <property type="term" value="P:regulation of multicellular organismal process"/>
    <property type="evidence" value="ECO:0007669"/>
    <property type="project" value="UniProtKB-ARBA"/>
</dbReference>
<feature type="coiled-coil region" evidence="6">
    <location>
        <begin position="34"/>
        <end position="69"/>
    </location>
</feature>
<evidence type="ECO:0000256" key="1">
    <source>
        <dbReference type="ARBA" id="ARBA00004604"/>
    </source>
</evidence>
<dbReference type="Proteomes" id="UP000054937">
    <property type="component" value="Unassembled WGS sequence"/>
</dbReference>
<organism evidence="9 10">
    <name type="scientific">Pseudocohnilembus persalinus</name>
    <name type="common">Ciliate</name>
    <dbReference type="NCBI Taxonomy" id="266149"/>
    <lineage>
        <taxon>Eukaryota</taxon>
        <taxon>Sar</taxon>
        <taxon>Alveolata</taxon>
        <taxon>Ciliophora</taxon>
        <taxon>Intramacronucleata</taxon>
        <taxon>Oligohymenophorea</taxon>
        <taxon>Scuticociliatia</taxon>
        <taxon>Philasterida</taxon>
        <taxon>Pseudocohnilembidae</taxon>
        <taxon>Pseudocohnilembus</taxon>
    </lineage>
</organism>
<dbReference type="FunFam" id="1.10.1580.10:FF:000002">
    <property type="entry name" value="Guanine nucleotide-binding protein-like 3 (nucleolar)-like"/>
    <property type="match status" value="1"/>
</dbReference>
<dbReference type="OrthoDB" id="10266128at2759"/>
<dbReference type="Gene3D" id="1.10.1580.10">
    <property type="match status" value="1"/>
</dbReference>
<dbReference type="SUPFAM" id="SSF52540">
    <property type="entry name" value="P-loop containing nucleoside triphosphate hydrolases"/>
    <property type="match status" value="1"/>
</dbReference>
<evidence type="ECO:0000313" key="9">
    <source>
        <dbReference type="EMBL" id="KRW99565.1"/>
    </source>
</evidence>
<evidence type="ECO:0000256" key="2">
    <source>
        <dbReference type="ARBA" id="ARBA00022741"/>
    </source>
</evidence>
<evidence type="ECO:0000256" key="7">
    <source>
        <dbReference type="SAM" id="MobiDB-lite"/>
    </source>
</evidence>
<dbReference type="GO" id="GO:0005730">
    <property type="term" value="C:nucleolus"/>
    <property type="evidence" value="ECO:0007669"/>
    <property type="project" value="UniProtKB-SubCell"/>
</dbReference>
<feature type="domain" description="CP-type G" evidence="8">
    <location>
        <begin position="698"/>
        <end position="889"/>
    </location>
</feature>
<feature type="region of interest" description="Disordered" evidence="7">
    <location>
        <begin position="562"/>
        <end position="581"/>
    </location>
</feature>
<dbReference type="InterPro" id="IPR023179">
    <property type="entry name" value="GTP-bd_ortho_bundle_sf"/>
</dbReference>
<proteinExistence type="predicted"/>
<evidence type="ECO:0000313" key="10">
    <source>
        <dbReference type="Proteomes" id="UP000054937"/>
    </source>
</evidence>
<dbReference type="Pfam" id="PF08701">
    <property type="entry name" value="GN3L_Grn1"/>
    <property type="match status" value="1"/>
</dbReference>
<feature type="region of interest" description="Disordered" evidence="7">
    <location>
        <begin position="416"/>
        <end position="474"/>
    </location>
</feature>
<protein>
    <submittedName>
        <fullName evidence="9">p-loop containing nucleoside triphosphate hydrolase</fullName>
    </submittedName>
</protein>
<dbReference type="InterPro" id="IPR006073">
    <property type="entry name" value="GTP-bd"/>
</dbReference>
<keyword evidence="9" id="KW-0378">Hydrolase</keyword>
<keyword evidence="4" id="KW-0342">GTP-binding</keyword>
<dbReference type="FunFam" id="3.40.50.300:FF:000571">
    <property type="entry name" value="Guanine nucleotide-binding protein-like NSN1"/>
    <property type="match status" value="1"/>
</dbReference>
<dbReference type="GO" id="GO:0016787">
    <property type="term" value="F:hydrolase activity"/>
    <property type="evidence" value="ECO:0007669"/>
    <property type="project" value="UniProtKB-KW"/>
</dbReference>
<feature type="coiled-coil region" evidence="6">
    <location>
        <begin position="628"/>
        <end position="664"/>
    </location>
</feature>
<comment type="caution">
    <text evidence="9">The sequence shown here is derived from an EMBL/GenBank/DDBJ whole genome shotgun (WGS) entry which is preliminary data.</text>
</comment>
<dbReference type="InterPro" id="IPR030378">
    <property type="entry name" value="G_CP_dom"/>
</dbReference>
<feature type="compositionally biased region" description="Low complexity" evidence="7">
    <location>
        <begin position="450"/>
        <end position="472"/>
    </location>
</feature>
<dbReference type="PANTHER" id="PTHR11089">
    <property type="entry name" value="GTP-BINDING PROTEIN-RELATED"/>
    <property type="match status" value="1"/>
</dbReference>
<dbReference type="CDD" id="cd04178">
    <property type="entry name" value="Nucleostemin_like"/>
    <property type="match status" value="1"/>
</dbReference>
<dbReference type="PROSITE" id="PS51721">
    <property type="entry name" value="G_CP"/>
    <property type="match status" value="1"/>
</dbReference>
<evidence type="ECO:0000256" key="3">
    <source>
        <dbReference type="ARBA" id="ARBA00023054"/>
    </source>
</evidence>
<sequence length="1004" mass="117707">MQVPDYQLPKPVLDTKWVKDQKKLKLSENQQKAIQRVQEINSKHKQKLIEQEQKEKKEYREHMENERKNYLECMRKGRPYTAKVFTKSQQSKQYESKYAQSRIQKLIQERNQLKQKNEQKIKKKQNEFFEFKLENPRSYQKKQMVEKGLIQKNQEQIRKNQIRPQTANNNLKKQDNDQQSKRVILEKYRGKIMEIEKNKMGFKNQKNNKLMAQSMNVIKNTCNNDQFKLCFIEPKLQQKNKEIGFQILNGFGSDIYFGVTSQVKFFKQSNFQLENKSMEDFIKNYKKLEGFYVFGNGKFYSDGGIIADQDFKIEKNAILKINIDFQSKDLKFEKESTGQFFSVSFDKLGQEQIEKFQFFVIVRKINDQVRFIQNIENFKKVRNYQHVKFKKEFVQALNQEKMKKQQALKLFEKQKNNVENKQPEQTIQINEQQKSEDKNKEQKEDEQDPKQSQQSDNKNISQKQKQKQNNQDLKNKYYKELIQQVRSQNEMNENKKEGSDRFGYKITYQFGKEARFKEIKLEDMIKPDSGSYNPLDPKTVRGKLGRDYELDGKAFLNLEMAKGFNNPSGKPSKRTSTKNKLKADKKIKEHHKKLKKEAKKMKALGVIKRKSKSENDVPNLFPYKQQLIEQLQRKKMEDERQKKIKKLQQKEKNEEIKVQEIDAKQFLFQQKLDEEQKAREMADYKNNDIQVSGNKKYYRELNKVCESADIILEVLDARDPDACRNKKLEAQILGMKGDKKIILVLNKIDLVPQGNSEAWLNTLRREYATVLFKANTQQQQSNLSQNTLFKKTLTGNQDLSGDLINSSKAVGAENLLQLIKNYSKVEGVKQAVTVGVIGYPNVGKSSVINSLKRTKACSVSSIAGHTKVLQEIQLDKQVKIIDCPGVVYTDDKQFNLLRNVVKVDDIEDPMEPCDWILKKVPKNDLLLHFKIKDFDNVTKFLVNVALSRGKLGKGGIPDLNAAGKIVLNEWNQGKLKYYTIPPQDDSLLNKQIIQDEQAKEIEME</sequence>
<feature type="region of interest" description="Disordered" evidence="7">
    <location>
        <begin position="161"/>
        <end position="180"/>
    </location>
</feature>
<gene>
    <name evidence="9" type="ORF">PPERSA_13145</name>
</gene>
<keyword evidence="5" id="KW-0539">Nucleus</keyword>
<reference evidence="9 10" key="1">
    <citation type="journal article" date="2015" name="Sci. Rep.">
        <title>Genome of the facultative scuticociliatosis pathogen Pseudocohnilembus persalinus provides insight into its virulence through horizontal gene transfer.</title>
        <authorList>
            <person name="Xiong J."/>
            <person name="Wang G."/>
            <person name="Cheng J."/>
            <person name="Tian M."/>
            <person name="Pan X."/>
            <person name="Warren A."/>
            <person name="Jiang C."/>
            <person name="Yuan D."/>
            <person name="Miao W."/>
        </authorList>
    </citation>
    <scope>NUCLEOTIDE SEQUENCE [LARGE SCALE GENOMIC DNA]</scope>
    <source>
        <strain evidence="9">36N120E</strain>
    </source>
</reference>
<feature type="compositionally biased region" description="Basic residues" evidence="7">
    <location>
        <begin position="571"/>
        <end position="580"/>
    </location>
</feature>
<dbReference type="GO" id="GO:0050793">
    <property type="term" value="P:regulation of developmental process"/>
    <property type="evidence" value="ECO:0007669"/>
    <property type="project" value="UniProtKB-ARBA"/>
</dbReference>
<dbReference type="InterPro" id="IPR027417">
    <property type="entry name" value="P-loop_NTPase"/>
</dbReference>
<dbReference type="InterPro" id="IPR014813">
    <property type="entry name" value="Gnl3_N_dom"/>
</dbReference>
<feature type="compositionally biased region" description="Basic and acidic residues" evidence="7">
    <location>
        <begin position="433"/>
        <end position="443"/>
    </location>
</feature>
<evidence type="ECO:0000256" key="6">
    <source>
        <dbReference type="SAM" id="Coils"/>
    </source>
</evidence>
<dbReference type="Gene3D" id="3.40.50.300">
    <property type="entry name" value="P-loop containing nucleotide triphosphate hydrolases"/>
    <property type="match status" value="1"/>
</dbReference>
<dbReference type="GO" id="GO:0005525">
    <property type="term" value="F:GTP binding"/>
    <property type="evidence" value="ECO:0007669"/>
    <property type="project" value="UniProtKB-KW"/>
</dbReference>
<dbReference type="PANTHER" id="PTHR11089:SF30">
    <property type="entry name" value="GUANINE NUCLEOTIDE-BINDING PROTEIN-LIKE 3 HOMOLOG"/>
    <property type="match status" value="1"/>
</dbReference>
<dbReference type="InParanoid" id="A0A0V0QBE9"/>
<dbReference type="AlphaFoldDB" id="A0A0V0QBE9"/>
<evidence type="ECO:0000256" key="4">
    <source>
        <dbReference type="ARBA" id="ARBA00023134"/>
    </source>
</evidence>
<dbReference type="EMBL" id="LDAU01000208">
    <property type="protein sequence ID" value="KRW99565.1"/>
    <property type="molecule type" value="Genomic_DNA"/>
</dbReference>
<feature type="coiled-coil region" evidence="6">
    <location>
        <begin position="96"/>
        <end position="127"/>
    </location>
</feature>
<evidence type="ECO:0000256" key="5">
    <source>
        <dbReference type="ARBA" id="ARBA00023242"/>
    </source>
</evidence>
<dbReference type="Pfam" id="PF01926">
    <property type="entry name" value="MMR_HSR1"/>
    <property type="match status" value="1"/>
</dbReference>
<accession>A0A0V0QBE9</accession>
<keyword evidence="10" id="KW-1185">Reference proteome</keyword>
<name>A0A0V0QBE9_PSEPJ</name>
<comment type="subcellular location">
    <subcellularLocation>
        <location evidence="1">Nucleus</location>
        <location evidence="1">Nucleolus</location>
    </subcellularLocation>
</comment>
<keyword evidence="3 6" id="KW-0175">Coiled coil</keyword>
<evidence type="ECO:0000259" key="8">
    <source>
        <dbReference type="PROSITE" id="PS51721"/>
    </source>
</evidence>
<keyword evidence="2" id="KW-0547">Nucleotide-binding</keyword>